<reference evidence="3 4" key="1">
    <citation type="submission" date="2024-04" db="EMBL/GenBank/DDBJ databases">
        <title>Salinicola lusitanus LLJ914,a marine bacterium isolated from the Okinawa Trough.</title>
        <authorList>
            <person name="Li J."/>
        </authorList>
    </citation>
    <scope>NUCLEOTIDE SEQUENCE [LARGE SCALE GENOMIC DNA]</scope>
    <source>
        <strain evidence="3 4">LLJ914</strain>
    </source>
</reference>
<dbReference type="SUPFAM" id="SSF52402">
    <property type="entry name" value="Adenine nucleotide alpha hydrolases-like"/>
    <property type="match status" value="1"/>
</dbReference>
<evidence type="ECO:0000259" key="2">
    <source>
        <dbReference type="Pfam" id="PF01012"/>
    </source>
</evidence>
<organism evidence="3 4">
    <name type="scientific">Salinicola lusitanus</name>
    <dbReference type="NCBI Taxonomy" id="1949085"/>
    <lineage>
        <taxon>Bacteria</taxon>
        <taxon>Pseudomonadati</taxon>
        <taxon>Pseudomonadota</taxon>
        <taxon>Gammaproteobacteria</taxon>
        <taxon>Oceanospirillales</taxon>
        <taxon>Halomonadaceae</taxon>
        <taxon>Salinicola</taxon>
    </lineage>
</organism>
<dbReference type="RefSeq" id="WP_232822233.1">
    <property type="nucleotide sequence ID" value="NZ_CP151919.1"/>
</dbReference>
<name>A0ABZ3CSF7_9GAMM</name>
<evidence type="ECO:0000313" key="3">
    <source>
        <dbReference type="EMBL" id="XAD54074.1"/>
    </source>
</evidence>
<evidence type="ECO:0000256" key="1">
    <source>
        <dbReference type="ARBA" id="ARBA00022982"/>
    </source>
</evidence>
<protein>
    <submittedName>
        <fullName evidence="3">Electron transfer flavoprotein subunit beta</fullName>
    </submittedName>
</protein>
<keyword evidence="1" id="KW-0249">Electron transport</keyword>
<proteinExistence type="predicted"/>
<keyword evidence="1" id="KW-0813">Transport</keyword>
<accession>A0ABZ3CSF7</accession>
<gene>
    <name evidence="3" type="ORF">AAGT95_19980</name>
</gene>
<dbReference type="EMBL" id="CP151919">
    <property type="protein sequence ID" value="XAD54074.1"/>
    <property type="molecule type" value="Genomic_DNA"/>
</dbReference>
<dbReference type="Pfam" id="PF01012">
    <property type="entry name" value="ETF"/>
    <property type="match status" value="1"/>
</dbReference>
<dbReference type="InterPro" id="IPR014730">
    <property type="entry name" value="ETF_a/b_N"/>
</dbReference>
<feature type="domain" description="Electron transfer flavoprotein alpha/beta-subunit N-terminal" evidence="2">
    <location>
        <begin position="99"/>
        <end position="203"/>
    </location>
</feature>
<dbReference type="Proteomes" id="UP001453229">
    <property type="component" value="Chromosome"/>
</dbReference>
<keyword evidence="4" id="KW-1185">Reference proteome</keyword>
<sequence length="289" mass="30982">MPQPEPRDTAKMPQRVKTAALVSSGRHPVSGRAGRAREDARAVEMGLSLVGADLSLAHAGDPEQASLRESLQGYLGMYHGLDDDRDGQLSLLPLGEGGDAVPLLAAWLERSGVRLALTGQRAECGEGSGMVGYLLAERLGWAIATGVAAIEHCDGERVTVLQALPQGQRRRLEVRLPCLIAVDAVAEAPRQSAFGPARRGRIDIVDDLLPPDESPLDADSADWHWQPARARPKRLKVVKSTNARDRFKAAAAKSSASGGQVLTDLSPEEAAEKLIDYLRAEKILAQDDQ</sequence>
<dbReference type="InterPro" id="IPR014729">
    <property type="entry name" value="Rossmann-like_a/b/a_fold"/>
</dbReference>
<evidence type="ECO:0000313" key="4">
    <source>
        <dbReference type="Proteomes" id="UP001453229"/>
    </source>
</evidence>
<dbReference type="Gene3D" id="3.40.50.620">
    <property type="entry name" value="HUPs"/>
    <property type="match status" value="1"/>
</dbReference>